<evidence type="ECO:0000256" key="5">
    <source>
        <dbReference type="ARBA" id="ARBA00032259"/>
    </source>
</evidence>
<dbReference type="GO" id="GO:0009898">
    <property type="term" value="C:cytoplasmic side of plasma membrane"/>
    <property type="evidence" value="ECO:0007669"/>
    <property type="project" value="TreeGrafter"/>
</dbReference>
<dbReference type="OrthoDB" id="9762913at2"/>
<accession>A0A0G2ZBM0</accession>
<dbReference type="EMBL" id="CP011232">
    <property type="protein sequence ID" value="AKI97471.1"/>
    <property type="molecule type" value="Genomic_DNA"/>
</dbReference>
<dbReference type="InterPro" id="IPR005932">
    <property type="entry name" value="RocA"/>
</dbReference>
<dbReference type="PANTHER" id="PTHR42862:SF1">
    <property type="entry name" value="DELTA-1-PYRROLINE-5-CARBOXYLATE DEHYDROGENASE 2, ISOFORM A-RELATED"/>
    <property type="match status" value="1"/>
</dbReference>
<dbReference type="Gene3D" id="3.40.309.10">
    <property type="entry name" value="Aldehyde Dehydrogenase, Chain A, domain 2"/>
    <property type="match status" value="1"/>
</dbReference>
<dbReference type="InterPro" id="IPR029510">
    <property type="entry name" value="Ald_DH_CS_GLU"/>
</dbReference>
<gene>
    <name evidence="11" type="ORF">IX53_06155</name>
</gene>
<keyword evidence="3 9" id="KW-0560">Oxidoreductase</keyword>
<feature type="domain" description="Aldehyde dehydrogenase" evidence="10">
    <location>
        <begin position="57"/>
        <end position="519"/>
    </location>
</feature>
<dbReference type="AlphaFoldDB" id="A0A0G2ZBM0"/>
<dbReference type="NCBIfam" id="NF002852">
    <property type="entry name" value="PRK03137.1"/>
    <property type="match status" value="1"/>
</dbReference>
<evidence type="ECO:0000256" key="8">
    <source>
        <dbReference type="PROSITE-ProRule" id="PRU10007"/>
    </source>
</evidence>
<keyword evidence="12" id="KW-1185">Reference proteome</keyword>
<feature type="active site" evidence="8">
    <location>
        <position position="293"/>
    </location>
</feature>
<keyword evidence="4" id="KW-0520">NAD</keyword>
<dbReference type="FunFam" id="3.40.605.10:FF:000045">
    <property type="entry name" value="1-pyrroline-5-carboxylate dehydrogenase 1"/>
    <property type="match status" value="1"/>
</dbReference>
<proteinExistence type="inferred from homology"/>
<dbReference type="PATRIC" id="fig|1330330.3.peg.1247"/>
<dbReference type="SUPFAM" id="SSF53720">
    <property type="entry name" value="ALDH-like"/>
    <property type="match status" value="1"/>
</dbReference>
<dbReference type="EC" id="1.2.1.88" evidence="2"/>
<evidence type="ECO:0000256" key="1">
    <source>
        <dbReference type="ARBA" id="ARBA00004786"/>
    </source>
</evidence>
<dbReference type="FunFam" id="3.40.309.10:FF:000005">
    <property type="entry name" value="1-pyrroline-5-carboxylate dehydrogenase 1"/>
    <property type="match status" value="1"/>
</dbReference>
<evidence type="ECO:0000256" key="4">
    <source>
        <dbReference type="ARBA" id="ARBA00023027"/>
    </source>
</evidence>
<evidence type="ECO:0000256" key="7">
    <source>
        <dbReference type="ARBA" id="ARBA00061617"/>
    </source>
</evidence>
<dbReference type="STRING" id="1330330.IX53_06155"/>
<comment type="pathway">
    <text evidence="1">Amino-acid degradation; L-proline degradation into L-glutamate; L-glutamate from L-proline: step 2/2.</text>
</comment>
<dbReference type="NCBIfam" id="TIGR01237">
    <property type="entry name" value="D1pyr5carbox2"/>
    <property type="match status" value="1"/>
</dbReference>
<dbReference type="GO" id="GO:0004657">
    <property type="term" value="F:proline dehydrogenase activity"/>
    <property type="evidence" value="ECO:0007669"/>
    <property type="project" value="UniProtKB-ARBA"/>
</dbReference>
<dbReference type="InterPro" id="IPR015590">
    <property type="entry name" value="Aldehyde_DH_dom"/>
</dbReference>
<dbReference type="CDD" id="cd07124">
    <property type="entry name" value="ALDH_PutA-P5CDH-RocA"/>
    <property type="match status" value="1"/>
</dbReference>
<evidence type="ECO:0000313" key="11">
    <source>
        <dbReference type="EMBL" id="AKI97471.1"/>
    </source>
</evidence>
<dbReference type="InterPro" id="IPR016161">
    <property type="entry name" value="Ald_DH/histidinol_DH"/>
</dbReference>
<dbReference type="PANTHER" id="PTHR42862">
    <property type="entry name" value="DELTA-1-PYRROLINE-5-CARBOXYLATE DEHYDROGENASE 1, ISOFORM A-RELATED"/>
    <property type="match status" value="1"/>
</dbReference>
<reference evidence="11 12" key="1">
    <citation type="submission" date="2015-04" db="EMBL/GenBank/DDBJ databases">
        <title>Complete Genome Sequence of Kosmotoga pacifica SLHLJ1.</title>
        <authorList>
            <person name="Jiang L.J."/>
            <person name="Shao Z.Z."/>
            <person name="Jebbar M."/>
        </authorList>
    </citation>
    <scope>NUCLEOTIDE SEQUENCE [LARGE SCALE GENOMIC DNA]</scope>
    <source>
        <strain evidence="11 12">SLHLJ1</strain>
    </source>
</reference>
<dbReference type="PROSITE" id="PS00687">
    <property type="entry name" value="ALDEHYDE_DEHYDR_GLU"/>
    <property type="match status" value="1"/>
</dbReference>
<dbReference type="GO" id="GO:0010133">
    <property type="term" value="P:L-proline catabolic process to L-glutamate"/>
    <property type="evidence" value="ECO:0007669"/>
    <property type="project" value="TreeGrafter"/>
</dbReference>
<evidence type="ECO:0000256" key="9">
    <source>
        <dbReference type="RuleBase" id="RU003345"/>
    </source>
</evidence>
<dbReference type="InterPro" id="IPR050485">
    <property type="entry name" value="Proline_metab_enzyme"/>
</dbReference>
<evidence type="ECO:0000259" key="10">
    <source>
        <dbReference type="Pfam" id="PF00171"/>
    </source>
</evidence>
<dbReference type="RefSeq" id="WP_047754605.1">
    <property type="nucleotide sequence ID" value="NZ_CAJUHA010000011.1"/>
</dbReference>
<sequence length="525" mass="58203">MVEATDFLILPPFKNEGYIDPSNPEVRKKMKEALEKVANEKRDYDLLIGGKRYKTERKTRSINPSNPEEVVGTTSKASRELIDKAIEVAWEAFETWKHTPVEERVKPFLRAAQIMRERRYELDATMILEVGKNWLEADADLAEAIDFLEFYSREAVRYASQQPVVRIPNENNELVYIPLGVGAVIPPWNFPGAIMVGMTSAAAVSGNCVLLKPASDSPIIAAKFVEILHEAGLPEGVVNFVPGSGAEIGDYIVEHPKIRFISFTGSKEVGLRINELAAKHQPGQKWIKRVVLEMGGKDAVVVDETADLDAAADGIVASAFGFQGQKCSAGSRIIAVEAIYDELLEKVVEKTKKIKIGDVRDPENWLGPVVNESAMRKILSYIDIGKEEGRLVHGGKRVEGLPGYFLEPTIFADVDRYSRIAQEEIFGPVTAFIKAKDFNDAIDIANCTEYGLTGALYTKKRERIEFAKKVFHVGNLYFNRKCTGALVGVHPFGGFNMSGTDSKAGGRDYLLLFLQAKSISERINL</sequence>
<dbReference type="KEGG" id="kpf:IX53_06155"/>
<comment type="similarity">
    <text evidence="7">Belongs to the aldehyde dehydrogenase family. RocA subfamily.</text>
</comment>
<dbReference type="Pfam" id="PF00171">
    <property type="entry name" value="Aldedh"/>
    <property type="match status" value="1"/>
</dbReference>
<comment type="catalytic activity">
    <reaction evidence="6">
        <text>L-glutamate 5-semialdehyde + NAD(+) + H2O = L-glutamate + NADH + 2 H(+)</text>
        <dbReference type="Rhea" id="RHEA:30235"/>
        <dbReference type="ChEBI" id="CHEBI:15377"/>
        <dbReference type="ChEBI" id="CHEBI:15378"/>
        <dbReference type="ChEBI" id="CHEBI:29985"/>
        <dbReference type="ChEBI" id="CHEBI:57540"/>
        <dbReference type="ChEBI" id="CHEBI:57945"/>
        <dbReference type="ChEBI" id="CHEBI:58066"/>
        <dbReference type="EC" id="1.2.1.88"/>
    </reaction>
</comment>
<dbReference type="Gene3D" id="3.40.605.10">
    <property type="entry name" value="Aldehyde Dehydrogenase, Chain A, domain 1"/>
    <property type="match status" value="1"/>
</dbReference>
<protein>
    <recommendedName>
        <fullName evidence="5">L-glutamate gamma-semialdehyde dehydrogenase</fullName>
        <ecNumber evidence="2">1.2.1.88</ecNumber>
    </recommendedName>
    <alternativeName>
        <fullName evidence="5">L-glutamate gamma-semialdehyde dehydrogenase</fullName>
    </alternativeName>
</protein>
<dbReference type="InterPro" id="IPR016160">
    <property type="entry name" value="Ald_DH_CS_CYS"/>
</dbReference>
<dbReference type="PROSITE" id="PS00070">
    <property type="entry name" value="ALDEHYDE_DEHYDR_CYS"/>
    <property type="match status" value="1"/>
</dbReference>
<dbReference type="Proteomes" id="UP000035159">
    <property type="component" value="Chromosome"/>
</dbReference>
<name>A0A0G2ZBM0_9BACT</name>
<evidence type="ECO:0000256" key="6">
    <source>
        <dbReference type="ARBA" id="ARBA00048142"/>
    </source>
</evidence>
<organism evidence="11 12">
    <name type="scientific">Kosmotoga pacifica</name>
    <dbReference type="NCBI Taxonomy" id="1330330"/>
    <lineage>
        <taxon>Bacteria</taxon>
        <taxon>Thermotogati</taxon>
        <taxon>Thermotogota</taxon>
        <taxon>Thermotogae</taxon>
        <taxon>Kosmotogales</taxon>
        <taxon>Kosmotogaceae</taxon>
        <taxon>Kosmotoga</taxon>
    </lineage>
</organism>
<evidence type="ECO:0000313" key="12">
    <source>
        <dbReference type="Proteomes" id="UP000035159"/>
    </source>
</evidence>
<evidence type="ECO:0000256" key="3">
    <source>
        <dbReference type="ARBA" id="ARBA00023002"/>
    </source>
</evidence>
<dbReference type="InterPro" id="IPR016163">
    <property type="entry name" value="Ald_DH_C"/>
</dbReference>
<dbReference type="GO" id="GO:0003842">
    <property type="term" value="F:L-glutamate gamma-semialdehyde dehydrogenase activity"/>
    <property type="evidence" value="ECO:0007669"/>
    <property type="project" value="UniProtKB-EC"/>
</dbReference>
<evidence type="ECO:0000256" key="2">
    <source>
        <dbReference type="ARBA" id="ARBA00012884"/>
    </source>
</evidence>
<dbReference type="InterPro" id="IPR016162">
    <property type="entry name" value="Ald_DH_N"/>
</dbReference>